<comment type="caution">
    <text evidence="3">The sequence shown here is derived from an EMBL/GenBank/DDBJ whole genome shotgun (WGS) entry which is preliminary data.</text>
</comment>
<accession>A0A640VZW9</accession>
<comment type="subunit">
    <text evidence="1">Component of the lipopolysaccharide transport and assembly complex.</text>
</comment>
<sequence precursor="true">MLKPVLTRLWALTLVLSLCPALAASQEAAADPAVLIADELFIENDRELVARGNVEAFQGPTRITASEMRYDRGTGQLTITGPITMEDGEGTTILASAAELDGTLRTGLLRGARMVLNQQLQLAAVQIQRVNGRYNQLYKTAVTSCQICEDGSPPLWQIRARRVVHDKEKRQLYFDGAQFLIRDIPLIYIPRLRLPDSSVERATGFLIPEIRTASGFGTGLKIPYFINIAPDRDLTVTPYISSRTRTLEFRYRQAFRKGRIGLNSAISRDEERPGETRAYVFGNGQFNLRNDYQLTFDIELTSDGTYLRDYGYSTKDRLDSAVTISRARRDEYISGGLILFRSLREADVNTNLPTVIADGIYESRYFPGRIGGELRFAANAHTHYRESDTDSLGRDIARISTEADWLRSWTVFRGVRADVTLGLTADVFDVAQDSSFPQNETQLSPRGAIAFRYPMARGGQDGVTQFLEPIVQLAWVGGDQIDVPNEESTRAEFDGGNLTSLSRFAEPDRREHGRSVAVGVNWARFDPNGFDTSLTVGQVIRQEANDNFTETSGLSGVSSDFLVAGQIATQDNLTLTARTLFNEDLNFSKAEIRGDYNGRRTNLGGSYIWLTRDAGENRPDSIAEIALDGSYRFDRHWIATADWRYDISLDRASDIGIGLRYEQECVSVRFSVDRSFASSSSLEPVTVLGLSIGLNGFSARKGTETYSRTCR</sequence>
<dbReference type="Proteomes" id="UP000436522">
    <property type="component" value="Unassembled WGS sequence"/>
</dbReference>
<keyword evidence="4" id="KW-1185">Reference proteome</keyword>
<dbReference type="EMBL" id="BLIV01000007">
    <property type="protein sequence ID" value="GFE51756.1"/>
    <property type="molecule type" value="Genomic_DNA"/>
</dbReference>
<comment type="subcellular location">
    <subcellularLocation>
        <location evidence="1">Cell outer membrane</location>
    </subcellularLocation>
</comment>
<evidence type="ECO:0000256" key="1">
    <source>
        <dbReference type="HAMAP-Rule" id="MF_01411"/>
    </source>
</evidence>
<evidence type="ECO:0000313" key="4">
    <source>
        <dbReference type="Proteomes" id="UP000436522"/>
    </source>
</evidence>
<comment type="function">
    <text evidence="1">Involved in the assembly of lipopolysaccharide (LPS) at the surface of the outer membrane.</text>
</comment>
<dbReference type="InterPro" id="IPR020889">
    <property type="entry name" value="LipoPS_assembly_LptD"/>
</dbReference>
<dbReference type="OrthoDB" id="9760225at2"/>
<evidence type="ECO:0000259" key="2">
    <source>
        <dbReference type="Pfam" id="PF04453"/>
    </source>
</evidence>
<dbReference type="PANTHER" id="PTHR30189">
    <property type="entry name" value="LPS-ASSEMBLY PROTEIN"/>
    <property type="match status" value="1"/>
</dbReference>
<feature type="chain" id="PRO_5029061676" description="LPS-assembly protein LptD" evidence="1">
    <location>
        <begin position="24"/>
        <end position="711"/>
    </location>
</feature>
<protein>
    <recommendedName>
        <fullName evidence="1">LPS-assembly protein LptD</fullName>
    </recommendedName>
</protein>
<dbReference type="GO" id="GO:1990351">
    <property type="term" value="C:transporter complex"/>
    <property type="evidence" value="ECO:0007669"/>
    <property type="project" value="TreeGrafter"/>
</dbReference>
<organism evidence="3 4">
    <name type="scientific">Roseobacter cerasinus</name>
    <dbReference type="NCBI Taxonomy" id="2602289"/>
    <lineage>
        <taxon>Bacteria</taxon>
        <taxon>Pseudomonadati</taxon>
        <taxon>Pseudomonadota</taxon>
        <taxon>Alphaproteobacteria</taxon>
        <taxon>Rhodobacterales</taxon>
        <taxon>Roseobacteraceae</taxon>
        <taxon>Roseobacter</taxon>
    </lineage>
</organism>
<dbReference type="Pfam" id="PF04453">
    <property type="entry name" value="LptD"/>
    <property type="match status" value="1"/>
</dbReference>
<dbReference type="RefSeq" id="WP_159979808.1">
    <property type="nucleotide sequence ID" value="NZ_BLIV01000007.1"/>
</dbReference>
<evidence type="ECO:0000313" key="3">
    <source>
        <dbReference type="EMBL" id="GFE51756.1"/>
    </source>
</evidence>
<dbReference type="GO" id="GO:0043165">
    <property type="term" value="P:Gram-negative-bacterium-type cell outer membrane assembly"/>
    <property type="evidence" value="ECO:0007669"/>
    <property type="project" value="UniProtKB-UniRule"/>
</dbReference>
<gene>
    <name evidence="1 3" type="primary">lptD</name>
    <name evidence="3" type="ORF">So717_35090</name>
</gene>
<proteinExistence type="inferred from homology"/>
<comment type="caution">
    <text evidence="1">Lacks conserved residue(s) required for the propagation of feature annotation.</text>
</comment>
<dbReference type="InterPro" id="IPR050218">
    <property type="entry name" value="LptD"/>
</dbReference>
<dbReference type="HAMAP" id="MF_01411">
    <property type="entry name" value="LPS_assembly_LptD"/>
    <property type="match status" value="1"/>
</dbReference>
<reference evidence="3 4" key="1">
    <citation type="submission" date="2019-12" db="EMBL/GenBank/DDBJ databases">
        <title>Roseobacter cerasinus sp. nov., isolated from seawater around aquaculture.</title>
        <authorList>
            <person name="Muramatsu S."/>
            <person name="Takabe Y."/>
            <person name="Mori K."/>
            <person name="Takaichi S."/>
            <person name="Hanada S."/>
        </authorList>
    </citation>
    <scope>NUCLEOTIDE SEQUENCE [LARGE SCALE GENOMIC DNA]</scope>
    <source>
        <strain evidence="3 4">AI77</strain>
    </source>
</reference>
<keyword evidence="1" id="KW-0998">Cell outer membrane</keyword>
<dbReference type="GO" id="GO:0009279">
    <property type="term" value="C:cell outer membrane"/>
    <property type="evidence" value="ECO:0007669"/>
    <property type="project" value="UniProtKB-SubCell"/>
</dbReference>
<feature type="domain" description="LptD C-terminal" evidence="2">
    <location>
        <begin position="276"/>
        <end position="637"/>
    </location>
</feature>
<name>A0A640VZW9_9RHOB</name>
<dbReference type="AlphaFoldDB" id="A0A640VZW9"/>
<dbReference type="InterPro" id="IPR007543">
    <property type="entry name" value="LptD_C"/>
</dbReference>
<feature type="signal peptide" evidence="1">
    <location>
        <begin position="1"/>
        <end position="23"/>
    </location>
</feature>
<dbReference type="GO" id="GO:0015920">
    <property type="term" value="P:lipopolysaccharide transport"/>
    <property type="evidence" value="ECO:0007669"/>
    <property type="project" value="InterPro"/>
</dbReference>
<keyword evidence="1" id="KW-0472">Membrane</keyword>
<dbReference type="PANTHER" id="PTHR30189:SF1">
    <property type="entry name" value="LPS-ASSEMBLY PROTEIN LPTD"/>
    <property type="match status" value="1"/>
</dbReference>
<keyword evidence="1" id="KW-0732">Signal</keyword>
<comment type="similarity">
    <text evidence="1">Belongs to the LptD family.</text>
</comment>